<evidence type="ECO:0000313" key="4">
    <source>
        <dbReference type="Proteomes" id="UP000236731"/>
    </source>
</evidence>
<comment type="similarity">
    <text evidence="1">Belongs to the AHA1 family.</text>
</comment>
<evidence type="ECO:0000256" key="1">
    <source>
        <dbReference type="ARBA" id="ARBA00006817"/>
    </source>
</evidence>
<feature type="domain" description="Activator of Hsp90 ATPase homologue 1/2-like C-terminal" evidence="2">
    <location>
        <begin position="14"/>
        <end position="131"/>
    </location>
</feature>
<evidence type="ECO:0000259" key="2">
    <source>
        <dbReference type="Pfam" id="PF08327"/>
    </source>
</evidence>
<sequence>MKNPIEVSVCIDSTLEKVWKAWTDPECIKIWNVPFADWHCPFVKNEVRSGGAFHFRMEKIDGSDGFDYMGKYKEVVPKTKILIIQDDDRLSSVMFQKENKGVRVVEVFEPENSTDLKQQEEFCQSVLLKFKDFVEGNLSL</sequence>
<protein>
    <submittedName>
        <fullName evidence="3">Uncharacterized conserved protein YndB, AHSA1/START domain</fullName>
    </submittedName>
</protein>
<keyword evidence="4" id="KW-1185">Reference proteome</keyword>
<name>A0A1H5SZ50_9SPHI</name>
<dbReference type="Gene3D" id="3.30.530.20">
    <property type="match status" value="1"/>
</dbReference>
<dbReference type="SUPFAM" id="SSF55961">
    <property type="entry name" value="Bet v1-like"/>
    <property type="match status" value="1"/>
</dbReference>
<dbReference type="Pfam" id="PF08327">
    <property type="entry name" value="AHSA1"/>
    <property type="match status" value="1"/>
</dbReference>
<dbReference type="OrthoDB" id="384974at2"/>
<dbReference type="InterPro" id="IPR013538">
    <property type="entry name" value="ASHA1/2-like_C"/>
</dbReference>
<reference evidence="4" key="1">
    <citation type="submission" date="2016-10" db="EMBL/GenBank/DDBJ databases">
        <authorList>
            <person name="Varghese N."/>
            <person name="Submissions S."/>
        </authorList>
    </citation>
    <scope>NUCLEOTIDE SEQUENCE [LARGE SCALE GENOMIC DNA]</scope>
    <source>
        <strain evidence="4">DSM 22361</strain>
    </source>
</reference>
<dbReference type="InterPro" id="IPR023393">
    <property type="entry name" value="START-like_dom_sf"/>
</dbReference>
<organism evidence="3 4">
    <name type="scientific">Sphingobacterium lactis</name>
    <dbReference type="NCBI Taxonomy" id="797291"/>
    <lineage>
        <taxon>Bacteria</taxon>
        <taxon>Pseudomonadati</taxon>
        <taxon>Bacteroidota</taxon>
        <taxon>Sphingobacteriia</taxon>
        <taxon>Sphingobacteriales</taxon>
        <taxon>Sphingobacteriaceae</taxon>
        <taxon>Sphingobacterium</taxon>
    </lineage>
</organism>
<dbReference type="AlphaFoldDB" id="A0A1H5SZ50"/>
<gene>
    <name evidence="3" type="ORF">SAMN05421877_101410</name>
</gene>
<proteinExistence type="inferred from homology"/>
<evidence type="ECO:0000313" key="3">
    <source>
        <dbReference type="EMBL" id="SEF55121.1"/>
    </source>
</evidence>
<dbReference type="Proteomes" id="UP000236731">
    <property type="component" value="Unassembled WGS sequence"/>
</dbReference>
<dbReference type="EMBL" id="FNUT01000001">
    <property type="protein sequence ID" value="SEF55121.1"/>
    <property type="molecule type" value="Genomic_DNA"/>
</dbReference>
<dbReference type="RefSeq" id="WP_103905048.1">
    <property type="nucleotide sequence ID" value="NZ_CP049246.1"/>
</dbReference>
<accession>A0A1H5SZ50</accession>